<evidence type="ECO:0000259" key="4">
    <source>
        <dbReference type="PROSITE" id="PS50026"/>
    </source>
</evidence>
<sequence>MEAVKTQVPQRGGSACREALSPPRATSSRASRLTPLGGAGVATLCVVSVGLLAGSVAAYKDLPPQSEWVCRLAEPGQRCADVYPNEGTKQKGAFCREPECCARLAVSNSGSFGDLCTSDAGQCRHRKEEFSYGKCNLKTQCHKCSPSSTCHYDDSDNGGVWCQCPANGKGNGITCDVDPCIGNPCNNGICSPKKDKPSEFQCNCYPGHTLVKDPLGRYQACVDVCRTGICGEGALHCLNGEAEHMCICKSGYINQSLNGYDTCVKPDLCAVQPCGKPNAVLECTTTSTTTYDCKCQTGFKKLQRNGNPYCAASA</sequence>
<gene>
    <name evidence="5" type="ORF">BESB_081510</name>
</gene>
<feature type="disulfide bond" evidence="2">
    <location>
        <begin position="185"/>
        <end position="202"/>
    </location>
</feature>
<keyword evidence="2" id="KW-0245">EGF-like domain</keyword>
<dbReference type="Gene3D" id="2.90.20.10">
    <property type="entry name" value="Plasmodium vivax P25 domain"/>
    <property type="match status" value="1"/>
</dbReference>
<protein>
    <submittedName>
        <fullName evidence="5">EGF family domain-containing protein</fullName>
    </submittedName>
</protein>
<dbReference type="AlphaFoldDB" id="A0A2A9MC34"/>
<evidence type="ECO:0000313" key="5">
    <source>
        <dbReference type="EMBL" id="PFH32952.1"/>
    </source>
</evidence>
<name>A0A2A9MC34_BESBE</name>
<dbReference type="RefSeq" id="XP_029216961.1">
    <property type="nucleotide sequence ID" value="XM_029366501.1"/>
</dbReference>
<evidence type="ECO:0000256" key="1">
    <source>
        <dbReference type="ARBA" id="ARBA00023157"/>
    </source>
</evidence>
<feature type="domain" description="EGF-like" evidence="4">
    <location>
        <begin position="176"/>
        <end position="215"/>
    </location>
</feature>
<proteinExistence type="predicted"/>
<dbReference type="GO" id="GO:0005509">
    <property type="term" value="F:calcium ion binding"/>
    <property type="evidence" value="ECO:0007669"/>
    <property type="project" value="InterPro"/>
</dbReference>
<keyword evidence="1 2" id="KW-1015">Disulfide bond</keyword>
<dbReference type="SMART" id="SM00181">
    <property type="entry name" value="EGF"/>
    <property type="match status" value="3"/>
</dbReference>
<dbReference type="OrthoDB" id="283575at2759"/>
<dbReference type="InterPro" id="IPR000742">
    <property type="entry name" value="EGF"/>
</dbReference>
<dbReference type="STRING" id="94643.A0A2A9MC34"/>
<dbReference type="InterPro" id="IPR001881">
    <property type="entry name" value="EGF-like_Ca-bd_dom"/>
</dbReference>
<organism evidence="5 6">
    <name type="scientific">Besnoitia besnoiti</name>
    <name type="common">Apicomplexan protozoan</name>
    <dbReference type="NCBI Taxonomy" id="94643"/>
    <lineage>
        <taxon>Eukaryota</taxon>
        <taxon>Sar</taxon>
        <taxon>Alveolata</taxon>
        <taxon>Apicomplexa</taxon>
        <taxon>Conoidasida</taxon>
        <taxon>Coccidia</taxon>
        <taxon>Eucoccidiorida</taxon>
        <taxon>Eimeriorina</taxon>
        <taxon>Sarcocystidae</taxon>
        <taxon>Besnoitia</taxon>
    </lineage>
</organism>
<evidence type="ECO:0000256" key="2">
    <source>
        <dbReference type="PROSITE-ProRule" id="PRU00076"/>
    </source>
</evidence>
<dbReference type="SMART" id="SM00179">
    <property type="entry name" value="EGF_CA"/>
    <property type="match status" value="2"/>
</dbReference>
<comment type="caution">
    <text evidence="2">Lacks conserved residue(s) required for the propagation of feature annotation.</text>
</comment>
<dbReference type="VEuPathDB" id="ToxoDB:BESB_081510"/>
<keyword evidence="6" id="KW-1185">Reference proteome</keyword>
<feature type="compositionally biased region" description="Low complexity" evidence="3">
    <location>
        <begin position="19"/>
        <end position="32"/>
    </location>
</feature>
<feature type="region of interest" description="Disordered" evidence="3">
    <location>
        <begin position="1"/>
        <end position="32"/>
    </location>
</feature>
<dbReference type="Proteomes" id="UP000224006">
    <property type="component" value="Chromosome VIII"/>
</dbReference>
<accession>A0A2A9MC34</accession>
<evidence type="ECO:0000256" key="3">
    <source>
        <dbReference type="SAM" id="MobiDB-lite"/>
    </source>
</evidence>
<dbReference type="PROSITE" id="PS50026">
    <property type="entry name" value="EGF_3"/>
    <property type="match status" value="1"/>
</dbReference>
<feature type="disulfide bond" evidence="2">
    <location>
        <begin position="180"/>
        <end position="190"/>
    </location>
</feature>
<dbReference type="KEGG" id="bbes:BESB_081510"/>
<dbReference type="EMBL" id="NWUJ01000009">
    <property type="protein sequence ID" value="PFH32952.1"/>
    <property type="molecule type" value="Genomic_DNA"/>
</dbReference>
<reference evidence="5 6" key="1">
    <citation type="submission" date="2017-09" db="EMBL/GenBank/DDBJ databases">
        <title>Genome sequencing of Besnoitia besnoiti strain Bb-Ger1.</title>
        <authorList>
            <person name="Schares G."/>
            <person name="Venepally P."/>
            <person name="Lorenzi H.A."/>
        </authorList>
    </citation>
    <scope>NUCLEOTIDE SEQUENCE [LARGE SCALE GENOMIC DNA]</scope>
    <source>
        <strain evidence="5 6">Bb-Ger1</strain>
    </source>
</reference>
<dbReference type="GeneID" id="40313077"/>
<evidence type="ECO:0000313" key="6">
    <source>
        <dbReference type="Proteomes" id="UP000224006"/>
    </source>
</evidence>
<comment type="caution">
    <text evidence="5">The sequence shown here is derived from an EMBL/GenBank/DDBJ whole genome shotgun (WGS) entry which is preliminary data.</text>
</comment>